<dbReference type="InterPro" id="IPR003439">
    <property type="entry name" value="ABC_transporter-like_ATP-bd"/>
</dbReference>
<dbReference type="OrthoDB" id="9771863at2"/>
<dbReference type="Proteomes" id="UP000245380">
    <property type="component" value="Unassembled WGS sequence"/>
</dbReference>
<dbReference type="PROSITE" id="PS50893">
    <property type="entry name" value="ABC_TRANSPORTER_2"/>
    <property type="match status" value="1"/>
</dbReference>
<dbReference type="CDD" id="cd03216">
    <property type="entry name" value="ABC_Carb_Monos_I"/>
    <property type="match status" value="1"/>
</dbReference>
<comment type="caution">
    <text evidence="4">The sequence shown here is derived from an EMBL/GenBank/DDBJ whole genome shotgun (WGS) entry which is preliminary data.</text>
</comment>
<keyword evidence="1" id="KW-0547">Nucleotide-binding</keyword>
<dbReference type="InterPro" id="IPR017871">
    <property type="entry name" value="ABC_transporter-like_CS"/>
</dbReference>
<keyword evidence="5" id="KW-1185">Reference proteome</keyword>
<dbReference type="InterPro" id="IPR050107">
    <property type="entry name" value="ABC_carbohydrate_import_ATPase"/>
</dbReference>
<dbReference type="SUPFAM" id="SSF52540">
    <property type="entry name" value="P-loop containing nucleoside triphosphate hydrolases"/>
    <property type="match status" value="1"/>
</dbReference>
<reference evidence="4 5" key="1">
    <citation type="submission" date="2016-11" db="EMBL/GenBank/DDBJ databases">
        <title>Comparative genomics of Acidibacillus ferroxidans species.</title>
        <authorList>
            <person name="Oliveira G."/>
            <person name="Nunes G."/>
            <person name="Oliveira R."/>
            <person name="Araujo F."/>
            <person name="Salim A."/>
            <person name="Scholte L."/>
            <person name="Morais D."/>
            <person name="Nancucheo I."/>
            <person name="Johnson D.B."/>
            <person name="Grail B."/>
            <person name="Bittencourt J."/>
            <person name="Valadares R."/>
        </authorList>
    </citation>
    <scope>NUCLEOTIDE SEQUENCE [LARGE SCALE GENOMIC DNA]</scope>
    <source>
        <strain evidence="4 5">Y002</strain>
    </source>
</reference>
<keyword evidence="2 4" id="KW-0067">ATP-binding</keyword>
<protein>
    <submittedName>
        <fullName evidence="4">Sugar ABC transporter ATP-binding protein</fullName>
    </submittedName>
</protein>
<dbReference type="InterPro" id="IPR027417">
    <property type="entry name" value="P-loop_NTPase"/>
</dbReference>
<dbReference type="RefSeq" id="WP_109431104.1">
    <property type="nucleotide sequence ID" value="NZ_MPDK01000018.1"/>
</dbReference>
<evidence type="ECO:0000256" key="1">
    <source>
        <dbReference type="ARBA" id="ARBA00022741"/>
    </source>
</evidence>
<dbReference type="PANTHER" id="PTHR43790">
    <property type="entry name" value="CARBOHYDRATE TRANSPORT ATP-BINDING PROTEIN MG119-RELATED"/>
    <property type="match status" value="1"/>
</dbReference>
<feature type="domain" description="ABC transporter" evidence="3">
    <location>
        <begin position="14"/>
        <end position="251"/>
    </location>
</feature>
<accession>A0A2U3D7A8</accession>
<dbReference type="GO" id="GO:0005524">
    <property type="term" value="F:ATP binding"/>
    <property type="evidence" value="ECO:0007669"/>
    <property type="project" value="UniProtKB-KW"/>
</dbReference>
<evidence type="ECO:0000259" key="3">
    <source>
        <dbReference type="PROSITE" id="PS50893"/>
    </source>
</evidence>
<dbReference type="Pfam" id="PF00005">
    <property type="entry name" value="ABC_tran"/>
    <property type="match status" value="1"/>
</dbReference>
<proteinExistence type="predicted"/>
<dbReference type="EMBL" id="MPDK01000018">
    <property type="protein sequence ID" value="PWI57133.1"/>
    <property type="molecule type" value="Genomic_DNA"/>
</dbReference>
<evidence type="ECO:0000256" key="2">
    <source>
        <dbReference type="ARBA" id="ARBA00022840"/>
    </source>
</evidence>
<dbReference type="SMART" id="SM00382">
    <property type="entry name" value="AAA"/>
    <property type="match status" value="1"/>
</dbReference>
<dbReference type="PANTHER" id="PTHR43790:SF8">
    <property type="entry name" value="SUGAR ABC TRANSPORTER ATP-BINDING PROTEIN"/>
    <property type="match status" value="1"/>
</dbReference>
<name>A0A2U3D7A8_SULT2</name>
<dbReference type="AlphaFoldDB" id="A0A2U3D7A8"/>
<gene>
    <name evidence="4" type="ORF">BM613_10285</name>
</gene>
<dbReference type="InterPro" id="IPR003593">
    <property type="entry name" value="AAA+_ATPase"/>
</dbReference>
<dbReference type="GO" id="GO:0016887">
    <property type="term" value="F:ATP hydrolysis activity"/>
    <property type="evidence" value="ECO:0007669"/>
    <property type="project" value="InterPro"/>
</dbReference>
<dbReference type="PROSITE" id="PS00211">
    <property type="entry name" value="ABC_TRANSPORTER_1"/>
    <property type="match status" value="1"/>
</dbReference>
<evidence type="ECO:0000313" key="5">
    <source>
        <dbReference type="Proteomes" id="UP000245380"/>
    </source>
</evidence>
<dbReference type="Gene3D" id="3.40.50.300">
    <property type="entry name" value="P-loop containing nucleotide triphosphate hydrolases"/>
    <property type="match status" value="1"/>
</dbReference>
<evidence type="ECO:0000313" key="4">
    <source>
        <dbReference type="EMBL" id="PWI57133.1"/>
    </source>
</evidence>
<organism evidence="4 5">
    <name type="scientific">Sulfoacidibacillus thermotolerans</name>
    <name type="common">Acidibacillus sulfuroxidans</name>
    <dbReference type="NCBI Taxonomy" id="1765684"/>
    <lineage>
        <taxon>Bacteria</taxon>
        <taxon>Bacillati</taxon>
        <taxon>Bacillota</taxon>
        <taxon>Bacilli</taxon>
        <taxon>Bacillales</taxon>
        <taxon>Alicyclobacillaceae</taxon>
        <taxon>Sulfoacidibacillus</taxon>
    </lineage>
</organism>
<sequence>MSNDVAKHEKTPLLSIRGLTKSFGQIKAVDNVSLDVFPGEVVGLIGDNGAGKSTFLSLLSGYNKKDRGDFYYKGEKVSFSSPRTSRRNLKIEMVYQNLSLAPDLAVWQNAFLGEEVRRFGVFLNAPKMIEKTARVLKTLNSKVRPTDQVGALSGGEQQLVAISRALLFSRDLIIMDEPTAAISVSKIADVLKLIKDLKADGKSIILVSHRLEDILTVADRIVVFAHGKIRDILVNQNLSIEDLVRVMFQDRSVKKGES</sequence>